<dbReference type="AlphaFoldDB" id="I3TFH2"/>
<dbReference type="SMART" id="SM01092">
    <property type="entry name" value="CO_deh_flav_C"/>
    <property type="match status" value="1"/>
</dbReference>
<accession>I3TFH2</accession>
<dbReference type="InterPro" id="IPR016166">
    <property type="entry name" value="FAD-bd_PCMH"/>
</dbReference>
<dbReference type="GeneID" id="13013406"/>
<dbReference type="InterPro" id="IPR016167">
    <property type="entry name" value="FAD-bd_PCMH_sub1"/>
</dbReference>
<dbReference type="Gene3D" id="3.30.465.10">
    <property type="match status" value="1"/>
</dbReference>
<dbReference type="Pfam" id="PF03450">
    <property type="entry name" value="CO_deh_flav_C"/>
    <property type="match status" value="1"/>
</dbReference>
<evidence type="ECO:0000256" key="1">
    <source>
        <dbReference type="ARBA" id="ARBA00022630"/>
    </source>
</evidence>
<gene>
    <name evidence="5" type="ordered locus">TCELL_1087</name>
</gene>
<keyword evidence="1" id="KW-0285">Flavoprotein</keyword>
<dbReference type="OrthoDB" id="19205at2157"/>
<evidence type="ECO:0000313" key="6">
    <source>
        <dbReference type="Proteomes" id="UP000005270"/>
    </source>
</evidence>
<dbReference type="PROSITE" id="PS51387">
    <property type="entry name" value="FAD_PCMH"/>
    <property type="match status" value="1"/>
</dbReference>
<dbReference type="InParanoid" id="I3TFH2"/>
<dbReference type="PANTHER" id="PTHR42659:SF2">
    <property type="entry name" value="XANTHINE DEHYDROGENASE SUBUNIT C-RELATED"/>
    <property type="match status" value="1"/>
</dbReference>
<dbReference type="InterPro" id="IPR005107">
    <property type="entry name" value="CO_DH_flav_C"/>
</dbReference>
<proteinExistence type="predicted"/>
<evidence type="ECO:0000256" key="2">
    <source>
        <dbReference type="ARBA" id="ARBA00022827"/>
    </source>
</evidence>
<dbReference type="STRING" id="1184251.TCELL_1087"/>
<dbReference type="Pfam" id="PF00941">
    <property type="entry name" value="FAD_binding_5"/>
    <property type="match status" value="1"/>
</dbReference>
<dbReference type="EMBL" id="CP003531">
    <property type="protein sequence ID" value="AFK51510.1"/>
    <property type="molecule type" value="Genomic_DNA"/>
</dbReference>
<dbReference type="SUPFAM" id="SSF55447">
    <property type="entry name" value="CO dehydrogenase flavoprotein C-terminal domain-like"/>
    <property type="match status" value="1"/>
</dbReference>
<dbReference type="HOGENOM" id="CLU_058050_0_1_2"/>
<name>I3TFH2_THEC1</name>
<feature type="domain" description="FAD-binding PCMH-type" evidence="4">
    <location>
        <begin position="3"/>
        <end position="178"/>
    </location>
</feature>
<dbReference type="GO" id="GO:0071949">
    <property type="term" value="F:FAD binding"/>
    <property type="evidence" value="ECO:0007669"/>
    <property type="project" value="InterPro"/>
</dbReference>
<keyword evidence="3" id="KW-0560">Oxidoreductase</keyword>
<sequence length="291" mass="31972">MFYKLPSFEYYRAGSVEEAVELASKLGDYKFLAGGTDLLVDLKIGRYRPRAVIDLGGLRELRYVVDEGSKVRIGALTTLEEILRSDVVKEKLPLLHQAVYNMASWQIRSVATIGGNIANASPAADTAPPLLVHDAVVKLRSPGGSRSINLGEFVLGPRKTAMETGEMIAEFEVPVVEGLSEYWAYRKFGRRSAFTLSVVGLALGVEVRPGGELRFRVALNSVAPRPVRAVTVEAYLNEKGLSDESIETASRLVQQDISPITDVRATAEYRRHLASTLLKDALREVAGKLRR</sequence>
<evidence type="ECO:0000256" key="3">
    <source>
        <dbReference type="ARBA" id="ARBA00023002"/>
    </source>
</evidence>
<keyword evidence="2" id="KW-0274">FAD</keyword>
<evidence type="ECO:0000259" key="4">
    <source>
        <dbReference type="PROSITE" id="PS51387"/>
    </source>
</evidence>
<dbReference type="Proteomes" id="UP000005270">
    <property type="component" value="Chromosome"/>
</dbReference>
<dbReference type="InterPro" id="IPR002346">
    <property type="entry name" value="Mopterin_DH_FAD-bd"/>
</dbReference>
<dbReference type="RefSeq" id="WP_014737760.1">
    <property type="nucleotide sequence ID" value="NC_017954.1"/>
</dbReference>
<dbReference type="eggNOG" id="arCOG01926">
    <property type="taxonomic scope" value="Archaea"/>
</dbReference>
<dbReference type="InterPro" id="IPR016169">
    <property type="entry name" value="FAD-bd_PCMH_sub2"/>
</dbReference>
<dbReference type="Gene3D" id="3.30.390.50">
    <property type="entry name" value="CO dehydrogenase flavoprotein, C-terminal domain"/>
    <property type="match status" value="1"/>
</dbReference>
<organism evidence="5 6">
    <name type="scientific">Thermogladius calderae (strain DSM 22663 / VKM B-2946 / 1633)</name>
    <dbReference type="NCBI Taxonomy" id="1184251"/>
    <lineage>
        <taxon>Archaea</taxon>
        <taxon>Thermoproteota</taxon>
        <taxon>Thermoprotei</taxon>
        <taxon>Desulfurococcales</taxon>
        <taxon>Desulfurococcaceae</taxon>
        <taxon>Thermogladius</taxon>
    </lineage>
</organism>
<dbReference type="InterPro" id="IPR036318">
    <property type="entry name" value="FAD-bd_PCMH-like_sf"/>
</dbReference>
<dbReference type="Gene3D" id="3.30.43.10">
    <property type="entry name" value="Uridine Diphospho-n-acetylenolpyruvylglucosamine Reductase, domain 2"/>
    <property type="match status" value="1"/>
</dbReference>
<dbReference type="FunCoup" id="I3TFH2">
    <property type="interactions" value="43"/>
</dbReference>
<dbReference type="PANTHER" id="PTHR42659">
    <property type="entry name" value="XANTHINE DEHYDROGENASE SUBUNIT C-RELATED"/>
    <property type="match status" value="1"/>
</dbReference>
<keyword evidence="6" id="KW-1185">Reference proteome</keyword>
<dbReference type="InterPro" id="IPR036683">
    <property type="entry name" value="CO_DH_flav_C_dom_sf"/>
</dbReference>
<dbReference type="GO" id="GO:0016491">
    <property type="term" value="F:oxidoreductase activity"/>
    <property type="evidence" value="ECO:0007669"/>
    <property type="project" value="UniProtKB-KW"/>
</dbReference>
<dbReference type="KEGG" id="thg:TCELL_1087"/>
<evidence type="ECO:0000313" key="5">
    <source>
        <dbReference type="EMBL" id="AFK51510.1"/>
    </source>
</evidence>
<protein>
    <submittedName>
        <fullName evidence="5">Molybdopterin dehydrogenase FAD-binding protein</fullName>
    </submittedName>
</protein>
<dbReference type="InterPro" id="IPR051312">
    <property type="entry name" value="Diverse_Substr_Oxidored"/>
</dbReference>
<dbReference type="FunFam" id="3.30.465.10:FF:000017">
    <property type="entry name" value="Xanthine dehydrogenase, FAD binding subunit"/>
    <property type="match status" value="1"/>
</dbReference>
<dbReference type="SUPFAM" id="SSF56176">
    <property type="entry name" value="FAD-binding/transporter-associated domain-like"/>
    <property type="match status" value="1"/>
</dbReference>
<reference evidence="5 6" key="1">
    <citation type="journal article" date="2012" name="J. Bacteriol.">
        <title>Complete genome sequence of the hyperthermophilic cellulolytic Crenarchaeon 'Thermogladius cellulolyticus' 1633.</title>
        <authorList>
            <person name="Mardanov A.V."/>
            <person name="Kochetkova T.V."/>
            <person name="Beletsky A.V."/>
            <person name="Bonch-Osmolovskaya E.A."/>
            <person name="Ravin N.V."/>
            <person name="Skryabin K.G."/>
        </authorList>
    </citation>
    <scope>NUCLEOTIDE SEQUENCE [LARGE SCALE GENOMIC DNA]</scope>
    <source>
        <strain evidence="6">DSM 22663 / VKM B-2946 / 1633</strain>
    </source>
</reference>